<name>A0A3M0IG25_HIRRU</name>
<proteinExistence type="predicted"/>
<evidence type="ECO:0000313" key="2">
    <source>
        <dbReference type="EMBL" id="RMB88441.1"/>
    </source>
</evidence>
<protein>
    <submittedName>
        <fullName evidence="2">Uncharacterized protein</fullName>
    </submittedName>
</protein>
<evidence type="ECO:0000313" key="3">
    <source>
        <dbReference type="EMBL" id="RMB89133.1"/>
    </source>
</evidence>
<dbReference type="AlphaFoldDB" id="A0A3M0IG25"/>
<dbReference type="EMBL" id="QRBI01000326">
    <property type="protein sequence ID" value="RMB88441.1"/>
    <property type="molecule type" value="Genomic_DNA"/>
</dbReference>
<reference evidence="2 4" key="1">
    <citation type="submission" date="2018-07" db="EMBL/GenBank/DDBJ databases">
        <title>A high quality draft genome assembly of the barn swallow (H. rustica rustica).</title>
        <authorList>
            <person name="Formenti G."/>
            <person name="Chiara M."/>
            <person name="Poveda L."/>
            <person name="Francoijs K.-J."/>
            <person name="Bonisoli-Alquati A."/>
            <person name="Canova L."/>
            <person name="Gianfranceschi L."/>
            <person name="Horner D.S."/>
            <person name="Saino N."/>
        </authorList>
    </citation>
    <scope>NUCLEOTIDE SEQUENCE [LARGE SCALE GENOMIC DNA]</scope>
    <source>
        <strain evidence="2">Chelidonia</strain>
        <tissue evidence="2">Blood</tissue>
    </source>
</reference>
<keyword evidence="4" id="KW-1185">Reference proteome</keyword>
<feature type="region of interest" description="Disordered" evidence="1">
    <location>
        <begin position="1"/>
        <end position="46"/>
    </location>
</feature>
<organism evidence="2 4">
    <name type="scientific">Hirundo rustica rustica</name>
    <dbReference type="NCBI Taxonomy" id="333673"/>
    <lineage>
        <taxon>Eukaryota</taxon>
        <taxon>Metazoa</taxon>
        <taxon>Chordata</taxon>
        <taxon>Craniata</taxon>
        <taxon>Vertebrata</taxon>
        <taxon>Euteleostomi</taxon>
        <taxon>Archelosauria</taxon>
        <taxon>Archosauria</taxon>
        <taxon>Dinosauria</taxon>
        <taxon>Saurischia</taxon>
        <taxon>Theropoda</taxon>
        <taxon>Coelurosauria</taxon>
        <taxon>Aves</taxon>
        <taxon>Neognathae</taxon>
        <taxon>Neoaves</taxon>
        <taxon>Telluraves</taxon>
        <taxon>Australaves</taxon>
        <taxon>Passeriformes</taxon>
        <taxon>Sylvioidea</taxon>
        <taxon>Hirundinidae</taxon>
        <taxon>Hirundo</taxon>
    </lineage>
</organism>
<evidence type="ECO:0000313" key="4">
    <source>
        <dbReference type="Proteomes" id="UP000269221"/>
    </source>
</evidence>
<gene>
    <name evidence="3" type="ORF">DUI87_34482</name>
    <name evidence="2" type="ORF">DUI87_35183</name>
</gene>
<comment type="caution">
    <text evidence="2">The sequence shown here is derived from an EMBL/GenBank/DDBJ whole genome shotgun (WGS) entry which is preliminary data.</text>
</comment>
<accession>A0A3M0IG25</accession>
<dbReference type="EMBL" id="QRBI01000303">
    <property type="protein sequence ID" value="RMB89133.1"/>
    <property type="molecule type" value="Genomic_DNA"/>
</dbReference>
<sequence length="88" mass="10152">MEVDADEERDEDMEVDGEESGDEEMEVDMEEDEEEAMELDTETDPQQDMEVVEIQKVLHGFPVSFTLHQHAGEHKDEAYSTFCCCFIS</sequence>
<dbReference type="Proteomes" id="UP000269221">
    <property type="component" value="Unassembled WGS sequence"/>
</dbReference>
<evidence type="ECO:0000256" key="1">
    <source>
        <dbReference type="SAM" id="MobiDB-lite"/>
    </source>
</evidence>